<feature type="transmembrane region" description="Helical" evidence="1">
    <location>
        <begin position="91"/>
        <end position="110"/>
    </location>
</feature>
<reference evidence="2" key="2">
    <citation type="submission" date="2020-09" db="EMBL/GenBank/DDBJ databases">
        <authorList>
            <person name="Sun Q."/>
            <person name="Zhou Y."/>
        </authorList>
    </citation>
    <scope>NUCLEOTIDE SEQUENCE</scope>
    <source>
        <strain evidence="2">CGMCC 1.12360</strain>
    </source>
</reference>
<keyword evidence="1" id="KW-1133">Transmembrane helix</keyword>
<dbReference type="NCBIfam" id="TIGR02876">
    <property type="entry name" value="spore_yqfD"/>
    <property type="match status" value="1"/>
</dbReference>
<keyword evidence="3" id="KW-1185">Reference proteome</keyword>
<protein>
    <submittedName>
        <fullName evidence="2">Sporulation protein YqfD</fullName>
    </submittedName>
</protein>
<dbReference type="Pfam" id="PF06898">
    <property type="entry name" value="YqfD"/>
    <property type="match status" value="1"/>
</dbReference>
<dbReference type="EMBL" id="BMEV01000046">
    <property type="protein sequence ID" value="GFZ81934.1"/>
    <property type="molecule type" value="Genomic_DNA"/>
</dbReference>
<dbReference type="InterPro" id="IPR010690">
    <property type="entry name" value="YqfD"/>
</dbReference>
<organism evidence="2 3">
    <name type="scientific">Compostibacillus humi</name>
    <dbReference type="NCBI Taxonomy" id="1245525"/>
    <lineage>
        <taxon>Bacteria</taxon>
        <taxon>Bacillati</taxon>
        <taxon>Bacillota</taxon>
        <taxon>Bacilli</taxon>
        <taxon>Bacillales</taxon>
        <taxon>Bacillaceae</taxon>
        <taxon>Compostibacillus</taxon>
    </lineage>
</organism>
<dbReference type="PIRSF" id="PIRSF029895">
    <property type="entry name" value="SpoIV"/>
    <property type="match status" value="1"/>
</dbReference>
<dbReference type="AlphaFoldDB" id="A0A8J2TQP6"/>
<comment type="caution">
    <text evidence="2">The sequence shown here is derived from an EMBL/GenBank/DDBJ whole genome shotgun (WGS) entry which is preliminary data.</text>
</comment>
<keyword evidence="1" id="KW-0812">Transmembrane</keyword>
<evidence type="ECO:0000256" key="1">
    <source>
        <dbReference type="SAM" id="Phobius"/>
    </source>
</evidence>
<keyword evidence="1" id="KW-0472">Membrane</keyword>
<reference evidence="2" key="1">
    <citation type="journal article" date="2014" name="Int. J. Syst. Evol. Microbiol.">
        <title>Complete genome sequence of Corynebacterium casei LMG S-19264T (=DSM 44701T), isolated from a smear-ripened cheese.</title>
        <authorList>
            <consortium name="US DOE Joint Genome Institute (JGI-PGF)"/>
            <person name="Walter F."/>
            <person name="Albersmeier A."/>
            <person name="Kalinowski J."/>
            <person name="Ruckert C."/>
        </authorList>
    </citation>
    <scope>NUCLEOTIDE SEQUENCE</scope>
    <source>
        <strain evidence="2">CGMCC 1.12360</strain>
    </source>
</reference>
<name>A0A8J2TQP6_9BACI</name>
<dbReference type="Proteomes" id="UP000602050">
    <property type="component" value="Unassembled WGS sequence"/>
</dbReference>
<evidence type="ECO:0000313" key="3">
    <source>
        <dbReference type="Proteomes" id="UP000602050"/>
    </source>
</evidence>
<accession>A0A8J2TQP6</accession>
<sequence length="405" mass="46719">MKPIQGVYFQGYVKLTVKGNNPELFFQKCIDHRIVVWNVKKTADDVCEGYVKVSDIRAIRKLNRQTKNKIYFTEKKGYPFLFHRFLRQRPLWIGLILAILLFFVLSNIVWNVEVTGVPKEIEAKIEKQLRVYGVHPGAWIFGLESPNTIQQRLISDIPELLWVGVEQKGTTYHLEGIEKIVVKEAEAHKPRNLIASKKGVIKKLYVEKGVPMVKVNDYVEPGDILVSGEIESAGEENKDKKDKNKKEKVAAEGEIYATTWYEVNVTVPLKYKYEKVTGNKETKYFLQIGEVEIPIWGFGKPSFQKTDTEIHEQAVHFFGWKLPIQWNKRTYYEKEIFQGVRTEAEAKEIGKKQAKADLLLQLGPDAKILSENVLQERLDDGKVKLNLYITVEENIVRIQPLNQGD</sequence>
<dbReference type="RefSeq" id="WP_188392599.1">
    <property type="nucleotide sequence ID" value="NZ_BMEV01000046.1"/>
</dbReference>
<proteinExistence type="predicted"/>
<evidence type="ECO:0000313" key="2">
    <source>
        <dbReference type="EMBL" id="GFZ81934.1"/>
    </source>
</evidence>
<gene>
    <name evidence="2" type="primary">spoIV</name>
    <name evidence="2" type="ORF">GCM10010978_23460</name>
</gene>